<evidence type="ECO:0000256" key="5">
    <source>
        <dbReference type="SAM" id="MobiDB-lite"/>
    </source>
</evidence>
<evidence type="ECO:0000313" key="6">
    <source>
        <dbReference type="EMBL" id="CBY23313.1"/>
    </source>
</evidence>
<feature type="repeat" description="WD" evidence="3">
    <location>
        <begin position="370"/>
        <end position="411"/>
    </location>
</feature>
<evidence type="ECO:0000256" key="3">
    <source>
        <dbReference type="PROSITE-ProRule" id="PRU00221"/>
    </source>
</evidence>
<keyword evidence="1 3" id="KW-0853">WD repeat</keyword>
<sequence>MNETLEVEGKYMLEELAMSECSSRATLSPLPPVIPSKDIPGDGDLFHVQRLADEKMADDRAREERAYDLKFEHLGPQPETIDDFIRNYFAKMGFMKTLAKFQAEWFEKEQKGIIKRGDREKVRSVYLENQLMLDQLARLKHEKSQLESQIDELKPLFSKLRKEKDYHKMHHSRLEQEKSKFIHDLKVTKTHYANYPDELSKLQAKYQSAMKEKMLITLERDRLVGILSSMPMNEEERGSPSGENNEEFKKLTFTRTSDIDASSPKLSPRSETNTPSVSSGTAHEAPAPLRDTIFPTDRRINPLMESTQCLVKSSMVTKMNSIRVSQTHVCHQMQVAWVDIHPNKHKICTASDDHTWQVVDMATGDCLLAGSGHSDWVSCAKFSPDGEYLATSSGDRSVRLWNLESEACVADFDDHTQGTWSVAWHTCGQFIASCSMDNTAKIWDLGSQRCRNTLRGHNRAVMSCEFVYGSNALLTASTDKSMRLWDARTGLCHQNFLAHTSPINHATFSPGGNKIASIDCSGKLLIWDVRMVQVEHEINLGCEGHSATWEIGQEILAVGLDNGVIEIVDFDTMKRVQLRDHESAVNCVQFDPLGELLVSCAADGTVKIWE</sequence>
<accession>E4X0L4</accession>
<feature type="repeat" description="WD" evidence="3">
    <location>
        <begin position="578"/>
        <end position="610"/>
    </location>
</feature>
<dbReference type="Proteomes" id="UP000001307">
    <property type="component" value="Unassembled WGS sequence"/>
</dbReference>
<dbReference type="PROSITE" id="PS50294">
    <property type="entry name" value="WD_REPEATS_REGION"/>
    <property type="match status" value="4"/>
</dbReference>
<dbReference type="PROSITE" id="PS50082">
    <property type="entry name" value="WD_REPEATS_2"/>
    <property type="match status" value="5"/>
</dbReference>
<feature type="repeat" description="WD" evidence="3">
    <location>
        <begin position="454"/>
        <end position="495"/>
    </location>
</feature>
<organism evidence="6">
    <name type="scientific">Oikopleura dioica</name>
    <name type="common">Tunicate</name>
    <dbReference type="NCBI Taxonomy" id="34765"/>
    <lineage>
        <taxon>Eukaryota</taxon>
        <taxon>Metazoa</taxon>
        <taxon>Chordata</taxon>
        <taxon>Tunicata</taxon>
        <taxon>Appendicularia</taxon>
        <taxon>Copelata</taxon>
        <taxon>Oikopleuridae</taxon>
        <taxon>Oikopleura</taxon>
    </lineage>
</organism>
<dbReference type="PANTHER" id="PTHR14604">
    <property type="entry name" value="WD40 REPEAT PF20"/>
    <property type="match status" value="1"/>
</dbReference>
<dbReference type="OrthoDB" id="538223at2759"/>
<dbReference type="CDD" id="cd00200">
    <property type="entry name" value="WD40"/>
    <property type="match status" value="1"/>
</dbReference>
<dbReference type="InParanoid" id="E4X0L4"/>
<feature type="repeat" description="WD" evidence="3">
    <location>
        <begin position="496"/>
        <end position="530"/>
    </location>
</feature>
<dbReference type="Gene3D" id="2.130.10.10">
    <property type="entry name" value="YVTN repeat-like/Quinoprotein amine dehydrogenase"/>
    <property type="match status" value="2"/>
</dbReference>
<keyword evidence="4" id="KW-0175">Coiled coil</keyword>
<feature type="coiled-coil region" evidence="4">
    <location>
        <begin position="129"/>
        <end position="156"/>
    </location>
</feature>
<name>E4X0L4_OIKDI</name>
<feature type="region of interest" description="Disordered" evidence="5">
    <location>
        <begin position="253"/>
        <end position="292"/>
    </location>
</feature>
<dbReference type="SMART" id="SM00320">
    <property type="entry name" value="WD40"/>
    <property type="match status" value="6"/>
</dbReference>
<evidence type="ECO:0000256" key="1">
    <source>
        <dbReference type="ARBA" id="ARBA00022574"/>
    </source>
</evidence>
<protein>
    <submittedName>
        <fullName evidence="6">Uncharacterized protein</fullName>
    </submittedName>
</protein>
<dbReference type="PANTHER" id="PTHR14604:SF3">
    <property type="entry name" value="SPERM-ASSOCIATED ANTIGEN 16 PROTEIN"/>
    <property type="match status" value="1"/>
</dbReference>
<evidence type="ECO:0000313" key="7">
    <source>
        <dbReference type="Proteomes" id="UP000001307"/>
    </source>
</evidence>
<evidence type="ECO:0000256" key="2">
    <source>
        <dbReference type="ARBA" id="ARBA00022737"/>
    </source>
</evidence>
<dbReference type="AlphaFoldDB" id="E4X0L4"/>
<dbReference type="PROSITE" id="PS00678">
    <property type="entry name" value="WD_REPEATS_1"/>
    <property type="match status" value="3"/>
</dbReference>
<dbReference type="PRINTS" id="PR00320">
    <property type="entry name" value="GPROTEINBRPT"/>
</dbReference>
<dbReference type="EMBL" id="FN653020">
    <property type="protein sequence ID" value="CBY23313.1"/>
    <property type="molecule type" value="Genomic_DNA"/>
</dbReference>
<dbReference type="SUPFAM" id="SSF50978">
    <property type="entry name" value="WD40 repeat-like"/>
    <property type="match status" value="1"/>
</dbReference>
<keyword evidence="2" id="KW-0677">Repeat</keyword>
<dbReference type="InterPro" id="IPR001680">
    <property type="entry name" value="WD40_rpt"/>
</dbReference>
<dbReference type="InterPro" id="IPR020472">
    <property type="entry name" value="WD40_PAC1"/>
</dbReference>
<feature type="compositionally biased region" description="Polar residues" evidence="5">
    <location>
        <begin position="269"/>
        <end position="281"/>
    </location>
</feature>
<dbReference type="InterPro" id="IPR019775">
    <property type="entry name" value="WD40_repeat_CS"/>
</dbReference>
<dbReference type="InterPro" id="IPR036322">
    <property type="entry name" value="WD40_repeat_dom_sf"/>
</dbReference>
<evidence type="ECO:0000256" key="4">
    <source>
        <dbReference type="SAM" id="Coils"/>
    </source>
</evidence>
<dbReference type="InterPro" id="IPR015943">
    <property type="entry name" value="WD40/YVTN_repeat-like_dom_sf"/>
</dbReference>
<proteinExistence type="predicted"/>
<gene>
    <name evidence="6" type="ORF">GSOID_T00015251001</name>
</gene>
<keyword evidence="7" id="KW-1185">Reference proteome</keyword>
<dbReference type="InterPro" id="IPR050995">
    <property type="entry name" value="WD-F-box_domain-protein"/>
</dbReference>
<feature type="repeat" description="WD" evidence="3">
    <location>
        <begin position="412"/>
        <end position="453"/>
    </location>
</feature>
<dbReference type="Pfam" id="PF00400">
    <property type="entry name" value="WD40"/>
    <property type="match status" value="5"/>
</dbReference>
<reference evidence="6" key="1">
    <citation type="journal article" date="2010" name="Science">
        <title>Plasticity of animal genome architecture unmasked by rapid evolution of a pelagic tunicate.</title>
        <authorList>
            <person name="Denoeud F."/>
            <person name="Henriet S."/>
            <person name="Mungpakdee S."/>
            <person name="Aury J.M."/>
            <person name="Da Silva C."/>
            <person name="Brinkmann H."/>
            <person name="Mikhaleva J."/>
            <person name="Olsen L.C."/>
            <person name="Jubin C."/>
            <person name="Canestro C."/>
            <person name="Bouquet J.M."/>
            <person name="Danks G."/>
            <person name="Poulain J."/>
            <person name="Campsteijn C."/>
            <person name="Adamski M."/>
            <person name="Cross I."/>
            <person name="Yadetie F."/>
            <person name="Muffato M."/>
            <person name="Louis A."/>
            <person name="Butcher S."/>
            <person name="Tsagkogeorga G."/>
            <person name="Konrad A."/>
            <person name="Singh S."/>
            <person name="Jensen M.F."/>
            <person name="Cong E.H."/>
            <person name="Eikeseth-Otteraa H."/>
            <person name="Noel B."/>
            <person name="Anthouard V."/>
            <person name="Porcel B.M."/>
            <person name="Kachouri-Lafond R."/>
            <person name="Nishino A."/>
            <person name="Ugolini M."/>
            <person name="Chourrout P."/>
            <person name="Nishida H."/>
            <person name="Aasland R."/>
            <person name="Huzurbazar S."/>
            <person name="Westhof E."/>
            <person name="Delsuc F."/>
            <person name="Lehrach H."/>
            <person name="Reinhardt R."/>
            <person name="Weissenbach J."/>
            <person name="Roy S.W."/>
            <person name="Artiguenave F."/>
            <person name="Postlethwait J.H."/>
            <person name="Manak J.R."/>
            <person name="Thompson E.M."/>
            <person name="Jaillon O."/>
            <person name="Du Pasquier L."/>
            <person name="Boudinot P."/>
            <person name="Liberles D.A."/>
            <person name="Volff J.N."/>
            <person name="Philippe H."/>
            <person name="Lenhard B."/>
            <person name="Roest Crollius H."/>
            <person name="Wincker P."/>
            <person name="Chourrout D."/>
        </authorList>
    </citation>
    <scope>NUCLEOTIDE SEQUENCE [LARGE SCALE GENOMIC DNA]</scope>
</reference>